<comment type="subcellular location">
    <subcellularLocation>
        <location evidence="1">Nucleus</location>
    </subcellularLocation>
</comment>
<name>A0A3Q0JCE4_DIACI</name>
<dbReference type="AlphaFoldDB" id="A0A3Q0JCE4"/>
<protein>
    <submittedName>
        <fullName evidence="4">Uncharacterized protein LOC108253602 isoform X1</fullName>
    </submittedName>
    <submittedName>
        <fullName evidence="5">Uncharacterized protein LOC108253602 isoform X3</fullName>
    </submittedName>
</protein>
<accession>A0A3Q0JCE4</accession>
<dbReference type="SUPFAM" id="SSF46689">
    <property type="entry name" value="Homeodomain-like"/>
    <property type="match status" value="1"/>
</dbReference>
<dbReference type="Proteomes" id="UP000079169">
    <property type="component" value="Unplaced"/>
</dbReference>
<evidence type="ECO:0000313" key="4">
    <source>
        <dbReference type="RefSeq" id="XP_026686182.1"/>
    </source>
</evidence>
<dbReference type="InterPro" id="IPR009057">
    <property type="entry name" value="Homeodomain-like_sf"/>
</dbReference>
<dbReference type="InterPro" id="IPR002492">
    <property type="entry name" value="Transposase_Tc1-like"/>
</dbReference>
<feature type="domain" description="Transposase Tc1-like" evidence="2">
    <location>
        <begin position="63"/>
        <end position="133"/>
    </location>
</feature>
<evidence type="ECO:0000259" key="2">
    <source>
        <dbReference type="Pfam" id="PF01498"/>
    </source>
</evidence>
<dbReference type="PaxDb" id="121845-A0A3Q0JCE4"/>
<evidence type="ECO:0000313" key="3">
    <source>
        <dbReference type="Proteomes" id="UP000079169"/>
    </source>
</evidence>
<keyword evidence="3" id="KW-1185">Reference proteome</keyword>
<dbReference type="GO" id="GO:0005634">
    <property type="term" value="C:nucleus"/>
    <property type="evidence" value="ECO:0007669"/>
    <property type="project" value="UniProtKB-SubCell"/>
</dbReference>
<evidence type="ECO:0000256" key="1">
    <source>
        <dbReference type="ARBA" id="ARBA00004123"/>
    </source>
</evidence>
<dbReference type="Pfam" id="PF13384">
    <property type="entry name" value="HTH_23"/>
    <property type="match status" value="1"/>
</dbReference>
<dbReference type="KEGG" id="dci:108253602"/>
<sequence length="135" mass="15534">MKAKTDEVRNKVRCYLEKGLSNREIADILNIGHSTVQRLRKKHGIASTKVNTGRPRKLSAQEHRRLVRYVTLGEAGTATKAAEALKRDTGTQVSKWTIARALNREKFHAIVKKKKPLLSDKNIKRRKEFVKQYEK</sequence>
<reference evidence="4 5" key="1">
    <citation type="submission" date="2025-04" db="UniProtKB">
        <authorList>
            <consortium name="RefSeq"/>
        </authorList>
    </citation>
    <scope>IDENTIFICATION</scope>
</reference>
<dbReference type="GO" id="GO:0003677">
    <property type="term" value="F:DNA binding"/>
    <property type="evidence" value="ECO:0007669"/>
    <property type="project" value="InterPro"/>
</dbReference>
<dbReference type="GeneID" id="108253602"/>
<dbReference type="RefSeq" id="XP_026686182.1">
    <property type="nucleotide sequence ID" value="XM_026830381.1"/>
</dbReference>
<dbReference type="Gene3D" id="1.10.10.60">
    <property type="entry name" value="Homeodomain-like"/>
    <property type="match status" value="1"/>
</dbReference>
<dbReference type="GO" id="GO:0006313">
    <property type="term" value="P:DNA transposition"/>
    <property type="evidence" value="ECO:0007669"/>
    <property type="project" value="InterPro"/>
</dbReference>
<proteinExistence type="predicted"/>
<organism evidence="3 4">
    <name type="scientific">Diaphorina citri</name>
    <name type="common">Asian citrus psyllid</name>
    <dbReference type="NCBI Taxonomy" id="121845"/>
    <lineage>
        <taxon>Eukaryota</taxon>
        <taxon>Metazoa</taxon>
        <taxon>Ecdysozoa</taxon>
        <taxon>Arthropoda</taxon>
        <taxon>Hexapoda</taxon>
        <taxon>Insecta</taxon>
        <taxon>Pterygota</taxon>
        <taxon>Neoptera</taxon>
        <taxon>Paraneoptera</taxon>
        <taxon>Hemiptera</taxon>
        <taxon>Sternorrhyncha</taxon>
        <taxon>Psylloidea</taxon>
        <taxon>Psyllidae</taxon>
        <taxon>Diaphorininae</taxon>
        <taxon>Diaphorina</taxon>
    </lineage>
</organism>
<dbReference type="GO" id="GO:0015074">
    <property type="term" value="P:DNA integration"/>
    <property type="evidence" value="ECO:0007669"/>
    <property type="project" value="InterPro"/>
</dbReference>
<evidence type="ECO:0000313" key="5">
    <source>
        <dbReference type="RefSeq" id="XP_026686184.1"/>
    </source>
</evidence>
<dbReference type="Pfam" id="PF01498">
    <property type="entry name" value="HTH_Tnp_Tc3_2"/>
    <property type="match status" value="1"/>
</dbReference>
<dbReference type="RefSeq" id="XP_026686184.1">
    <property type="nucleotide sequence ID" value="XM_026830383.1"/>
</dbReference>
<gene>
    <name evidence="4 5" type="primary">LOC108253602</name>
</gene>